<name>A0AAV6X6D6_9LAMI</name>
<feature type="compositionally biased region" description="Basic and acidic residues" evidence="1">
    <location>
        <begin position="502"/>
        <end position="520"/>
    </location>
</feature>
<feature type="compositionally biased region" description="Polar residues" evidence="1">
    <location>
        <begin position="483"/>
        <end position="501"/>
    </location>
</feature>
<feature type="compositionally biased region" description="Basic and acidic residues" evidence="1">
    <location>
        <begin position="528"/>
        <end position="537"/>
    </location>
</feature>
<feature type="region of interest" description="Disordered" evidence="1">
    <location>
        <begin position="914"/>
        <end position="933"/>
    </location>
</feature>
<evidence type="ECO:0000256" key="1">
    <source>
        <dbReference type="SAM" id="MobiDB-lite"/>
    </source>
</evidence>
<gene>
    <name evidence="3" type="ORF">BUALT_Bualt10G0024800</name>
</gene>
<dbReference type="PANTHER" id="PTHR48429:SF1">
    <property type="entry name" value="AGENET DOMAIN-CONTAINING PROTEIN"/>
    <property type="match status" value="1"/>
</dbReference>
<feature type="region of interest" description="Disordered" evidence="1">
    <location>
        <begin position="947"/>
        <end position="1030"/>
    </location>
</feature>
<feature type="compositionally biased region" description="Low complexity" evidence="1">
    <location>
        <begin position="591"/>
        <end position="603"/>
    </location>
</feature>
<dbReference type="SMART" id="SM00743">
    <property type="entry name" value="Agenet"/>
    <property type="match status" value="2"/>
</dbReference>
<feature type="region of interest" description="Disordered" evidence="1">
    <location>
        <begin position="479"/>
        <end position="543"/>
    </location>
</feature>
<feature type="compositionally biased region" description="Acidic residues" evidence="1">
    <location>
        <begin position="692"/>
        <end position="701"/>
    </location>
</feature>
<feature type="region of interest" description="Disordered" evidence="1">
    <location>
        <begin position="563"/>
        <end position="618"/>
    </location>
</feature>
<accession>A0AAV6X6D6</accession>
<feature type="domain" description="Agenet" evidence="2">
    <location>
        <begin position="1829"/>
        <end position="1887"/>
    </location>
</feature>
<feature type="compositionally biased region" description="Basic and acidic residues" evidence="1">
    <location>
        <begin position="2022"/>
        <end position="2036"/>
    </location>
</feature>
<feature type="compositionally biased region" description="Polar residues" evidence="1">
    <location>
        <begin position="709"/>
        <end position="721"/>
    </location>
</feature>
<proteinExistence type="predicted"/>
<evidence type="ECO:0000313" key="4">
    <source>
        <dbReference type="Proteomes" id="UP000826271"/>
    </source>
</evidence>
<feature type="region of interest" description="Disordered" evidence="1">
    <location>
        <begin position="2096"/>
        <end position="2159"/>
    </location>
</feature>
<dbReference type="PANTHER" id="PTHR48429">
    <property type="entry name" value="AGENET DOMAIN-CONTAINING PROTEIN"/>
    <property type="match status" value="1"/>
</dbReference>
<feature type="region of interest" description="Disordered" evidence="1">
    <location>
        <begin position="687"/>
        <end position="746"/>
    </location>
</feature>
<sequence>MDYNGNDYEGQNLHLAGEENSKISSVLRPFALPKFDFEDNLHGHLRFDSLVENEVFLGIPSQEDNQWIEDYSRGSSGIEFSSSAAESCALPRRNNVWSEATSSESVEMLLKAVGQEEMVPGENMIEESDPGGQLDSSTRQMENNMRQEDIVDDIDNGNPSLPPAEVQGIFSKTDQSAGVEEVQAQETIVSSNVVCVDSKESGLIVPNENPDIDMKRTTDNQGETLSLVSESLCSQVQESLPVLGIEIDNTESSSQIISVSVRESVDQDKTSDISLIRSNSIEKGTSHAVEEQKKGCNENDERLSVSAIETFNPEMQSSLEIPLKMESSKEEHAVKVHPTNFSKASSLPGKGESASTYGGCNEIAYVVQPAVGNEIGTVEICSGKNIEKLYEAHSILCEKSSVPLEGEGHKEGLDIIGSEVITPSICGNPEWKQVPVVQPSDQHESRVDNVDIGPESDSSLEALRAGFESSMLREVLRNHSENNSETNINRADDPSNSTDSRTTGECREDKSVVDDVRDASDNTSIQKENLEDGDHVSHPPIVGSRKTCRENIVYMQVDGHESDLDVSTCEKEDKKSPLYSSNMACDDNGEVKGSSSSGEGVKVNAGTAQPPSVSGDPSGKSPLVFLSSFFFSIGMIISKTFIILNRADSYYMSNCLAVLNTEVEDTKLTSSCVEGDEVVVCRERSRPSCDGYMDESEETESEALKEPSTSVSKDSLESNELSPAIGTKKGTLPDSAAAGGTQRGDGSLAVVDTSSVAMMDEACKKLSEKMEHPATDLIVQDDGVEAASTEKPMETEIERSHGTNFSTVSVKNCQCSEFGLVTAHYLRLMGCQWCQRLSYAMISVYLNAVTSCSMDIDKSNQHSVTGAVCTELSQSVIKKKESLKRNNTENVGEVLSASMNPGVNDLSKEDGTFTFDVRPLGSQSTGHSGKDLQSFPTIQACRLSLTGEGSPVTIGNSQKDPIIGKKVSDDSSSTPAGCAPSGGPTGPSERKTRRSSTRSGKGSAKKGNHVKEPTPLRQIERGDKSSVSLSPLEAGRLMTFESIVKPKGTVSIPTSSLPDLNTSTTSPAFFQQPFTDLQQVQLRAQIFVYGSLIQGAAPDEACMVSAFDGGRSFWEPSWRACVEKFHGQKPQGHNIETPVHSRSGARAPDQTHGQSFPQSEVLSSVAGRASNKAIPSPRVNPMIPLSSPLWSISTPSCEALPSSSMPKSAVLDYQAVSPLHPYQTPPVRNFVARTTWPSQAPFQVPWLASSQSSPFDISAKYSAFPVTEPVKLTPVRDSSLPISSGTKHVLPIPATHSGAATMFAGASSLDVKNVKVSTGQTDTKTRKRKKSSGAADVQISVIGALADTASAVAVANSLSKKTPAVEDLCQTSLSAPDQADFLSTPVITSHYSTSVAVATPYSLVPKGTTNQFLSALSPSISTDLLNRGDSSMDKRALHVEDFSKVEEAKLQAEEAAAHANAAISHCEGVWSQLNQQKNTGLTSDAESKLAAAAVAIAAAASVAKAAAAAAKIASSAAVQAKQMADEAVTKPGTVGSTEYDASTNMARTSSSLAISAVREAARKKVEAASAATRHAENLDAIVKAAELAAEAVSHAGKIVTMGDPFSLSELVEAGPYSYWKVSQVASVPGSKTNDMNKNKSINSNAGEVPNAFMNQCEEPDKNMQAVVSSTQRESSRNMVDDHVTTQENLIATVKNGEKNLPQKDKRVSDLAKSAGVVSEPDIESTSNSRIFNSYESTSSIKEGSLVEVLRDHGDLKGAWFSASVLSLRDGEALVCYNELQSNEGSELLKEWVPLEAKDGCIPKVRIPHPMTAVQFEGTRKRRRAAVKDYGWSVGDKVDAWVHDCWREGVVAEKNKEDGTALSVHFPAQGETSMIKVWHIRPTLIWSDGQWIEWCRPGQDDTLQGDTPVEKRQKLRSTTIETKGMAKNIGVLEIGRNEESRLPLSAKEKVFNMGSIKEEKKPNRVGAVRSGLEKERSRVVFGVPKPGKKRKFMEVSKHYVSDRSAKTNLPNDSMKLAKSKNNSKLDFKGKQVAESKPKPLRSGKPPSIPSRTLPRKDDSTSSRPNSRDASVENESGEQNLAEFRSFASVEETSRGNMVFSSRALPQDHRKRAAIRNTKSERLNQGKLAPAGGRAAKNEANESLISDVSEPRRSNRRIQPTSRLLEGLQSSLIISKGPSSSHSKGTSKGDNQLLSLPFDFYRLLFLPENWLSCRSILTMTQDLFSPAIFGPLVTITRDTHEPIPPPLGAMIGSLEIMAYASGSIPSIVSPFLEPIIPSVVPPAISEVPFHQHAATLGLPLVTLQVHQGNSGFPADDRGVYYVIGGSNTLDRNNNIP</sequence>
<evidence type="ECO:0000259" key="2">
    <source>
        <dbReference type="SMART" id="SM00743"/>
    </source>
</evidence>
<feature type="compositionally biased region" description="Basic and acidic residues" evidence="1">
    <location>
        <begin position="1991"/>
        <end position="2004"/>
    </location>
</feature>
<comment type="caution">
    <text evidence="3">The sequence shown here is derived from an EMBL/GenBank/DDBJ whole genome shotgun (WGS) entry which is preliminary data.</text>
</comment>
<reference evidence="3" key="1">
    <citation type="submission" date="2019-10" db="EMBL/GenBank/DDBJ databases">
        <authorList>
            <person name="Zhang R."/>
            <person name="Pan Y."/>
            <person name="Wang J."/>
            <person name="Ma R."/>
            <person name="Yu S."/>
        </authorList>
    </citation>
    <scope>NUCLEOTIDE SEQUENCE</scope>
    <source>
        <strain evidence="3">LA-IB0</strain>
        <tissue evidence="3">Leaf</tissue>
    </source>
</reference>
<evidence type="ECO:0000313" key="3">
    <source>
        <dbReference type="EMBL" id="KAG8374715.1"/>
    </source>
</evidence>
<protein>
    <recommendedName>
        <fullName evidence="2">Agenet domain-containing protein</fullName>
    </recommendedName>
</protein>
<feature type="region of interest" description="Disordered" evidence="1">
    <location>
        <begin position="437"/>
        <end position="456"/>
    </location>
</feature>
<feature type="region of interest" description="Disordered" evidence="1">
    <location>
        <begin position="1991"/>
        <end position="2079"/>
    </location>
</feature>
<dbReference type="InterPro" id="IPR008395">
    <property type="entry name" value="Agenet-like_dom"/>
</dbReference>
<dbReference type="InterPro" id="IPR014002">
    <property type="entry name" value="Agenet_dom_plant"/>
</dbReference>
<dbReference type="Pfam" id="PF05641">
    <property type="entry name" value="Agenet"/>
    <property type="match status" value="1"/>
</dbReference>
<feature type="compositionally biased region" description="Basic and acidic residues" evidence="1">
    <location>
        <begin position="563"/>
        <end position="576"/>
    </location>
</feature>
<feature type="compositionally biased region" description="Basic and acidic residues" evidence="1">
    <location>
        <begin position="1009"/>
        <end position="1024"/>
    </location>
</feature>
<feature type="compositionally biased region" description="Basic and acidic residues" evidence="1">
    <location>
        <begin position="2053"/>
        <end position="2069"/>
    </location>
</feature>
<dbReference type="InterPro" id="IPR055274">
    <property type="entry name" value="SWO1"/>
</dbReference>
<keyword evidence="4" id="KW-1185">Reference proteome</keyword>
<feature type="domain" description="Agenet" evidence="2">
    <location>
        <begin position="1738"/>
        <end position="1805"/>
    </location>
</feature>
<dbReference type="Proteomes" id="UP000826271">
    <property type="component" value="Unassembled WGS sequence"/>
</dbReference>
<dbReference type="EMBL" id="WHWC01000010">
    <property type="protein sequence ID" value="KAG8374715.1"/>
    <property type="molecule type" value="Genomic_DNA"/>
</dbReference>
<feature type="region of interest" description="Disordered" evidence="1">
    <location>
        <begin position="1129"/>
        <end position="1158"/>
    </location>
</feature>
<organism evidence="3 4">
    <name type="scientific">Buddleja alternifolia</name>
    <dbReference type="NCBI Taxonomy" id="168488"/>
    <lineage>
        <taxon>Eukaryota</taxon>
        <taxon>Viridiplantae</taxon>
        <taxon>Streptophyta</taxon>
        <taxon>Embryophyta</taxon>
        <taxon>Tracheophyta</taxon>
        <taxon>Spermatophyta</taxon>
        <taxon>Magnoliopsida</taxon>
        <taxon>eudicotyledons</taxon>
        <taxon>Gunneridae</taxon>
        <taxon>Pentapetalae</taxon>
        <taxon>asterids</taxon>
        <taxon>lamiids</taxon>
        <taxon>Lamiales</taxon>
        <taxon>Scrophulariaceae</taxon>
        <taxon>Buddlejeae</taxon>
        <taxon>Buddleja</taxon>
    </lineage>
</organism>